<name>A0A192TH77_9HYPH</name>
<evidence type="ECO:0000313" key="4">
    <source>
        <dbReference type="Proteomes" id="UP000078551"/>
    </source>
</evidence>
<sequence>MLIACSEWMPSIREITEQTAICAIGDVHGCADLLQQMHAGLAHEFDLISPRAAYCIHLGDLIDRGPKSLRALGLARQGIPGATNCTLIGNHEDRLLQLLRTPDARMMDRWLAHGGTEFFEELGVDPRDGWEDRVSELLGRDTIEWLHSLPLKLRLGELLFVHAGIDVEVPIDRQTAETLAWIREPWLSSQGPYEDGLAIIHGHTPIADVVLSNQHRINLDTGACETGVLSALLIHGGRMKLLQTG</sequence>
<geneLocation type="plasmid" evidence="2 4">
    <name>pRphaN771c</name>
</geneLocation>
<evidence type="ECO:0000313" key="3">
    <source>
        <dbReference type="EMBL" id="QPK11953.1"/>
    </source>
</evidence>
<keyword evidence="4" id="KW-1185">Reference proteome</keyword>
<dbReference type="GO" id="GO:0005737">
    <property type="term" value="C:cytoplasm"/>
    <property type="evidence" value="ECO:0007669"/>
    <property type="project" value="TreeGrafter"/>
</dbReference>
<geneLocation type="plasmid" evidence="3 5">
    <name>pBS3c</name>
</geneLocation>
<dbReference type="EMBL" id="CP013571">
    <property type="protein sequence ID" value="ANL87514.1"/>
    <property type="molecule type" value="Genomic_DNA"/>
</dbReference>
<evidence type="ECO:0000259" key="1">
    <source>
        <dbReference type="Pfam" id="PF00149"/>
    </source>
</evidence>
<dbReference type="InterPro" id="IPR050126">
    <property type="entry name" value="Ap4A_hydrolase"/>
</dbReference>
<gene>
    <name evidence="2" type="ORF">AMC81_PC00038</name>
    <name evidence="3" type="ORF">HER27_026935</name>
</gene>
<dbReference type="Pfam" id="PF00149">
    <property type="entry name" value="Metallophos"/>
    <property type="match status" value="1"/>
</dbReference>
<evidence type="ECO:0000313" key="5">
    <source>
        <dbReference type="Proteomes" id="UP000540266"/>
    </source>
</evidence>
<reference evidence="2 4" key="1">
    <citation type="submission" date="2015-11" db="EMBL/GenBank/DDBJ databases">
        <title>The limits of bacterial species coexistence and the symbiotic plasmid transference in sympatric Rhizobium populations.</title>
        <authorList>
            <person name="Perez-Carrascal O.M."/>
            <person name="VanInsberghe D."/>
            <person name="Juarez S."/>
            <person name="Polz M.F."/>
            <person name="Vinuesa P."/>
            <person name="Gonzalez V."/>
        </authorList>
    </citation>
    <scope>NUCLEOTIDE SEQUENCE [LARGE SCALE GENOMIC DNA]</scope>
    <source>
        <strain evidence="2 4">N771</strain>
        <plasmid evidence="2 4">pRphaN771c</plasmid>
    </source>
</reference>
<dbReference type="SUPFAM" id="SSF56300">
    <property type="entry name" value="Metallo-dependent phosphatases"/>
    <property type="match status" value="1"/>
</dbReference>
<organism evidence="3 5">
    <name type="scientific">Rhizobium phaseoli</name>
    <dbReference type="NCBI Taxonomy" id="396"/>
    <lineage>
        <taxon>Bacteria</taxon>
        <taxon>Pseudomonadati</taxon>
        <taxon>Pseudomonadota</taxon>
        <taxon>Alphaproteobacteria</taxon>
        <taxon>Hyphomicrobiales</taxon>
        <taxon>Rhizobiaceae</taxon>
        <taxon>Rhizobium/Agrobacterium group</taxon>
        <taxon>Rhizobium</taxon>
    </lineage>
</organism>
<protein>
    <submittedName>
        <fullName evidence="2 3">Metallophosphoesterase</fullName>
    </submittedName>
</protein>
<dbReference type="Gene3D" id="3.60.21.10">
    <property type="match status" value="1"/>
</dbReference>
<feature type="domain" description="Calcineurin-like phosphoesterase" evidence="1">
    <location>
        <begin position="21"/>
        <end position="207"/>
    </location>
</feature>
<keyword evidence="3" id="KW-0614">Plasmid</keyword>
<evidence type="ECO:0000313" key="2">
    <source>
        <dbReference type="EMBL" id="ANL87514.1"/>
    </source>
</evidence>
<dbReference type="GO" id="GO:0110154">
    <property type="term" value="P:RNA decapping"/>
    <property type="evidence" value="ECO:0007669"/>
    <property type="project" value="TreeGrafter"/>
</dbReference>
<dbReference type="Proteomes" id="UP000540266">
    <property type="component" value="Plasmid pBS3c"/>
</dbReference>
<dbReference type="PANTHER" id="PTHR42850:SF11">
    <property type="entry name" value="BIS(5'-NUCLEOSYL)-TETRAPHOSPHATASE [SYMMETRICAL]"/>
    <property type="match status" value="1"/>
</dbReference>
<dbReference type="GO" id="GO:0016791">
    <property type="term" value="F:phosphatase activity"/>
    <property type="evidence" value="ECO:0007669"/>
    <property type="project" value="TreeGrafter"/>
</dbReference>
<dbReference type="PANTHER" id="PTHR42850">
    <property type="entry name" value="METALLOPHOSPHOESTERASE"/>
    <property type="match status" value="1"/>
</dbReference>
<dbReference type="Proteomes" id="UP000078551">
    <property type="component" value="Plasmid pRphaN771c"/>
</dbReference>
<dbReference type="AlphaFoldDB" id="A0A192TH77"/>
<accession>A0A192TH77</accession>
<dbReference type="EMBL" id="CP064934">
    <property type="protein sequence ID" value="QPK11953.1"/>
    <property type="molecule type" value="Genomic_DNA"/>
</dbReference>
<proteinExistence type="predicted"/>
<dbReference type="GO" id="GO:0008803">
    <property type="term" value="F:bis(5'-nucleosyl)-tetraphosphatase (symmetrical) activity"/>
    <property type="evidence" value="ECO:0007669"/>
    <property type="project" value="TreeGrafter"/>
</dbReference>
<dbReference type="InterPro" id="IPR029052">
    <property type="entry name" value="Metallo-depent_PP-like"/>
</dbReference>
<dbReference type="InterPro" id="IPR004843">
    <property type="entry name" value="Calcineurin-like_PHP"/>
</dbReference>
<reference evidence="3 5" key="2">
    <citation type="submission" date="2020-11" db="EMBL/GenBank/DDBJ databases">
        <title>Indigenous Rhizobia Nodulating Common beans in Western Kenya.</title>
        <authorList>
            <person name="Wekesa C.S."/>
            <person name="Oelmueller R."/>
            <person name="Furch A.C."/>
        </authorList>
    </citation>
    <scope>NUCLEOTIDE SEQUENCE [LARGE SCALE GENOMIC DNA]</scope>
    <source>
        <strain evidence="5">BS3</strain>
        <strain evidence="3">S3</strain>
        <plasmid evidence="3 5">pBS3c</plasmid>
    </source>
</reference>